<evidence type="ECO:0000256" key="1">
    <source>
        <dbReference type="SAM" id="MobiDB-lite"/>
    </source>
</evidence>
<feature type="compositionally biased region" description="Pro residues" evidence="1">
    <location>
        <begin position="212"/>
        <end position="236"/>
    </location>
</feature>
<dbReference type="InterPro" id="IPR011991">
    <property type="entry name" value="ArsR-like_HTH"/>
</dbReference>
<proteinExistence type="predicted"/>
<dbReference type="SUPFAM" id="SSF46785">
    <property type="entry name" value="Winged helix' DNA-binding domain"/>
    <property type="match status" value="1"/>
</dbReference>
<dbReference type="Pfam" id="PF12840">
    <property type="entry name" value="HTH_20"/>
    <property type="match status" value="1"/>
</dbReference>
<evidence type="ECO:0000313" key="4">
    <source>
        <dbReference type="Proteomes" id="UP001432014"/>
    </source>
</evidence>
<name>A0ABZ1WLS1_9ACTN</name>
<feature type="region of interest" description="Disordered" evidence="1">
    <location>
        <begin position="191"/>
        <end position="246"/>
    </location>
</feature>
<dbReference type="EMBL" id="CP108482">
    <property type="protein sequence ID" value="WUS61331.1"/>
    <property type="molecule type" value="Genomic_DNA"/>
</dbReference>
<dbReference type="Gene3D" id="1.10.10.10">
    <property type="entry name" value="Winged helix-like DNA-binding domain superfamily/Winged helix DNA-binding domain"/>
    <property type="match status" value="1"/>
</dbReference>
<dbReference type="EMBL" id="CP108482">
    <property type="protein sequence ID" value="WUS61847.1"/>
    <property type="molecule type" value="Genomic_DNA"/>
</dbReference>
<reference evidence="3 4" key="1">
    <citation type="submission" date="2022-10" db="EMBL/GenBank/DDBJ databases">
        <title>The complete genomes of actinobacterial strains from the NBC collection.</title>
        <authorList>
            <person name="Joergensen T.S."/>
            <person name="Alvarez Arevalo M."/>
            <person name="Sterndorff E.B."/>
            <person name="Faurdal D."/>
            <person name="Vuksanovic O."/>
            <person name="Mourched A.-S."/>
            <person name="Charusanti P."/>
            <person name="Shaw S."/>
            <person name="Blin K."/>
            <person name="Weber T."/>
        </authorList>
    </citation>
    <scope>NUCLEOTIDE SEQUENCE [LARGE SCALE GENOMIC DNA]</scope>
    <source>
        <strain evidence="3 4">NBC_01247</strain>
    </source>
</reference>
<gene>
    <name evidence="2" type="ORF">OG469_00640</name>
    <name evidence="3" type="ORF">OG469_40380</name>
</gene>
<dbReference type="CDD" id="cd00090">
    <property type="entry name" value="HTH_ARSR"/>
    <property type="match status" value="1"/>
</dbReference>
<evidence type="ECO:0000313" key="3">
    <source>
        <dbReference type="EMBL" id="WUS61847.1"/>
    </source>
</evidence>
<evidence type="ECO:0000313" key="2">
    <source>
        <dbReference type="EMBL" id="WUS61331.1"/>
    </source>
</evidence>
<feature type="compositionally biased region" description="Low complexity" evidence="1">
    <location>
        <begin position="237"/>
        <end position="246"/>
    </location>
</feature>
<keyword evidence="4" id="KW-1185">Reference proteome</keyword>
<dbReference type="RefSeq" id="WP_329501064.1">
    <property type="nucleotide sequence ID" value="NZ_CP108460.1"/>
</dbReference>
<organism evidence="3 4">
    <name type="scientific">Kitasatospora herbaricolor</name>
    <dbReference type="NCBI Taxonomy" id="68217"/>
    <lineage>
        <taxon>Bacteria</taxon>
        <taxon>Bacillati</taxon>
        <taxon>Actinomycetota</taxon>
        <taxon>Actinomycetes</taxon>
        <taxon>Kitasatosporales</taxon>
        <taxon>Streptomycetaceae</taxon>
        <taxon>Kitasatospora</taxon>
    </lineage>
</organism>
<dbReference type="InterPro" id="IPR036390">
    <property type="entry name" value="WH_DNA-bd_sf"/>
</dbReference>
<dbReference type="Proteomes" id="UP001432014">
    <property type="component" value="Chromosome"/>
</dbReference>
<sequence length="246" mass="25546">MLDIAVIEEPAAAEASLDPIRSGILAALAEPGSATMLAARLGLPRQKVNYHLKELERHGLVELAEERRKGNVTERVYRATAASYVISPVVLGAVSPDPARSPDQLSARWLLALGSRLVQEVGQLLTGAARAGQRVASFGIDAEVRFASAADRAAFAEELARSVAALVGRYHDESTPAGRTHRVVVGLHQVPTTTAPRGPAPDTPDAAGAAAPTPPAPTPPAPTPPAPTPPVPPAPAQPGTGQENRR</sequence>
<dbReference type="InterPro" id="IPR036388">
    <property type="entry name" value="WH-like_DNA-bd_sf"/>
</dbReference>
<accession>A0ABZ1WLS1</accession>
<protein>
    <submittedName>
        <fullName evidence="3">Helix-turn-helix domain-containing protein</fullName>
    </submittedName>
</protein>